<gene>
    <name evidence="16" type="ORF">BV898_12597</name>
</gene>
<feature type="domain" description="UBP-type" evidence="15">
    <location>
        <begin position="31"/>
        <end position="130"/>
    </location>
</feature>
<reference evidence="17" key="1">
    <citation type="submission" date="2017-01" db="EMBL/GenBank/DDBJ databases">
        <title>Comparative genomics of anhydrobiosis in the tardigrade Hypsibius dujardini.</title>
        <authorList>
            <person name="Yoshida Y."/>
            <person name="Koutsovoulos G."/>
            <person name="Laetsch D."/>
            <person name="Stevens L."/>
            <person name="Kumar S."/>
            <person name="Horikawa D."/>
            <person name="Ishino K."/>
            <person name="Komine S."/>
            <person name="Tomita M."/>
            <person name="Blaxter M."/>
            <person name="Arakawa K."/>
        </authorList>
    </citation>
    <scope>NUCLEOTIDE SEQUENCE [LARGE SCALE GENOMIC DNA]</scope>
    <source>
        <strain evidence="17">Z151</strain>
    </source>
</reference>
<dbReference type="PANTHER" id="PTHR47665">
    <property type="entry name" value="HISTONE DEACETYLASE-LIKE PROTEIN"/>
    <property type="match status" value="1"/>
</dbReference>
<evidence type="ECO:0000256" key="11">
    <source>
        <dbReference type="ARBA" id="ARBA00023015"/>
    </source>
</evidence>
<dbReference type="InterPro" id="IPR013083">
    <property type="entry name" value="Znf_RING/FYVE/PHD"/>
</dbReference>
<dbReference type="InterPro" id="IPR001607">
    <property type="entry name" value="Znf_UBP"/>
</dbReference>
<dbReference type="Proteomes" id="UP000192578">
    <property type="component" value="Unassembled WGS sequence"/>
</dbReference>
<dbReference type="SMART" id="SM00290">
    <property type="entry name" value="ZnF_UBP"/>
    <property type="match status" value="1"/>
</dbReference>
<dbReference type="Gene3D" id="3.30.40.10">
    <property type="entry name" value="Zinc/RING finger domain, C3HC4 (zinc finger)"/>
    <property type="match status" value="1"/>
</dbReference>
<evidence type="ECO:0000256" key="7">
    <source>
        <dbReference type="ARBA" id="ARBA00022771"/>
    </source>
</evidence>
<keyword evidence="6" id="KW-0677">Repeat</keyword>
<keyword evidence="11" id="KW-0805">Transcription regulation</keyword>
<keyword evidence="7 14" id="KW-0863">Zinc-finger</keyword>
<evidence type="ECO:0000256" key="10">
    <source>
        <dbReference type="ARBA" id="ARBA00022853"/>
    </source>
</evidence>
<keyword evidence="4" id="KW-0678">Repressor</keyword>
<evidence type="ECO:0000256" key="1">
    <source>
        <dbReference type="ARBA" id="ARBA00001947"/>
    </source>
</evidence>
<comment type="subcellular location">
    <subcellularLocation>
        <location evidence="2">Nucleus</location>
    </subcellularLocation>
</comment>
<evidence type="ECO:0000256" key="9">
    <source>
        <dbReference type="ARBA" id="ARBA00022833"/>
    </source>
</evidence>
<keyword evidence="5" id="KW-0479">Metal-binding</keyword>
<evidence type="ECO:0000256" key="14">
    <source>
        <dbReference type="PROSITE-ProRule" id="PRU00502"/>
    </source>
</evidence>
<protein>
    <submittedName>
        <fullName evidence="16">Histone deacetylase 6</fullName>
    </submittedName>
</protein>
<dbReference type="GO" id="GO:0006325">
    <property type="term" value="P:chromatin organization"/>
    <property type="evidence" value="ECO:0007669"/>
    <property type="project" value="UniProtKB-KW"/>
</dbReference>
<evidence type="ECO:0000313" key="17">
    <source>
        <dbReference type="Proteomes" id="UP000192578"/>
    </source>
</evidence>
<dbReference type="Pfam" id="PF02148">
    <property type="entry name" value="zf-UBP"/>
    <property type="match status" value="1"/>
</dbReference>
<keyword evidence="10" id="KW-0156">Chromatin regulator</keyword>
<dbReference type="PROSITE" id="PS50271">
    <property type="entry name" value="ZF_UBP"/>
    <property type="match status" value="1"/>
</dbReference>
<name>A0A1W0WDC5_HYPEX</name>
<dbReference type="PANTHER" id="PTHR47665:SF1">
    <property type="entry name" value="HISTONE DEACETYLASE-LIKE PROTEIN"/>
    <property type="match status" value="1"/>
</dbReference>
<comment type="cofactor">
    <cofactor evidence="1">
        <name>Zn(2+)</name>
        <dbReference type="ChEBI" id="CHEBI:29105"/>
    </cofactor>
</comment>
<dbReference type="GO" id="GO:0008270">
    <property type="term" value="F:zinc ion binding"/>
    <property type="evidence" value="ECO:0007669"/>
    <property type="project" value="UniProtKB-KW"/>
</dbReference>
<keyword evidence="12" id="KW-0804">Transcription</keyword>
<evidence type="ECO:0000256" key="3">
    <source>
        <dbReference type="ARBA" id="ARBA00007738"/>
    </source>
</evidence>
<proteinExistence type="inferred from homology"/>
<comment type="caution">
    <text evidence="16">The sequence shown here is derived from an EMBL/GenBank/DDBJ whole genome shotgun (WGS) entry which is preliminary data.</text>
</comment>
<evidence type="ECO:0000259" key="15">
    <source>
        <dbReference type="PROSITE" id="PS50271"/>
    </source>
</evidence>
<keyword evidence="8" id="KW-0378">Hydrolase</keyword>
<dbReference type="GO" id="GO:0005634">
    <property type="term" value="C:nucleus"/>
    <property type="evidence" value="ECO:0007669"/>
    <property type="project" value="UniProtKB-SubCell"/>
</dbReference>
<sequence>MEGGGPSGSHAGDQPLPASAPIRFYGVVPRTVCDHLTDNVQPIPPAGLCASDPCGSCGDTRENWLCLKCYQVHCSRHVNGDAQRHRDREGHELVLSYADLSVWCFACDSYINNPITHSAKQAAYLSKFGEMSPEEAVSAAVSATDADVER</sequence>
<evidence type="ECO:0000256" key="2">
    <source>
        <dbReference type="ARBA" id="ARBA00004123"/>
    </source>
</evidence>
<dbReference type="EMBL" id="MTYJ01000129">
    <property type="protein sequence ID" value="OQV13167.1"/>
    <property type="molecule type" value="Genomic_DNA"/>
</dbReference>
<keyword evidence="17" id="KW-1185">Reference proteome</keyword>
<dbReference type="GO" id="GO:0016787">
    <property type="term" value="F:hydrolase activity"/>
    <property type="evidence" value="ECO:0007669"/>
    <property type="project" value="UniProtKB-KW"/>
</dbReference>
<evidence type="ECO:0000256" key="6">
    <source>
        <dbReference type="ARBA" id="ARBA00022737"/>
    </source>
</evidence>
<keyword evidence="9" id="KW-0862">Zinc</keyword>
<organism evidence="16 17">
    <name type="scientific">Hypsibius exemplaris</name>
    <name type="common">Freshwater tardigrade</name>
    <dbReference type="NCBI Taxonomy" id="2072580"/>
    <lineage>
        <taxon>Eukaryota</taxon>
        <taxon>Metazoa</taxon>
        <taxon>Ecdysozoa</taxon>
        <taxon>Tardigrada</taxon>
        <taxon>Eutardigrada</taxon>
        <taxon>Parachela</taxon>
        <taxon>Hypsibioidea</taxon>
        <taxon>Hypsibiidae</taxon>
        <taxon>Hypsibius</taxon>
    </lineage>
</organism>
<accession>A0A1W0WDC5</accession>
<dbReference type="OrthoDB" id="424012at2759"/>
<evidence type="ECO:0000256" key="4">
    <source>
        <dbReference type="ARBA" id="ARBA00022491"/>
    </source>
</evidence>
<evidence type="ECO:0000256" key="5">
    <source>
        <dbReference type="ARBA" id="ARBA00022723"/>
    </source>
</evidence>
<evidence type="ECO:0000256" key="12">
    <source>
        <dbReference type="ARBA" id="ARBA00023163"/>
    </source>
</evidence>
<dbReference type="AlphaFoldDB" id="A0A1W0WDC5"/>
<evidence type="ECO:0000256" key="13">
    <source>
        <dbReference type="ARBA" id="ARBA00023242"/>
    </source>
</evidence>
<dbReference type="FunFam" id="3.30.40.10:FF:000342">
    <property type="entry name" value="Histone deacetylase 6"/>
    <property type="match status" value="1"/>
</dbReference>
<evidence type="ECO:0000313" key="16">
    <source>
        <dbReference type="EMBL" id="OQV13167.1"/>
    </source>
</evidence>
<comment type="similarity">
    <text evidence="3">Belongs to the histone deacetylase family. HD type 2 subfamily.</text>
</comment>
<dbReference type="SUPFAM" id="SSF57850">
    <property type="entry name" value="RING/U-box"/>
    <property type="match status" value="1"/>
</dbReference>
<evidence type="ECO:0000256" key="8">
    <source>
        <dbReference type="ARBA" id="ARBA00022801"/>
    </source>
</evidence>
<keyword evidence="13" id="KW-0539">Nucleus</keyword>